<dbReference type="AlphaFoldDB" id="A0A6B3LDH1"/>
<reference evidence="1 2" key="1">
    <citation type="submission" date="2020-12" db="EMBL/GenBank/DDBJ databases">
        <title>Sulforoseuscoccus oceanibium gen. nov., sp. nov., a representative of the phylum Verrucomicrobia with special cytoplasmic membrane, and proposal of Sulforoseuscoccusaceae fam. nov.</title>
        <authorList>
            <person name="Xi F."/>
        </authorList>
    </citation>
    <scope>NUCLEOTIDE SEQUENCE [LARGE SCALE GENOMIC DNA]</scope>
    <source>
        <strain evidence="1 2">T37</strain>
    </source>
</reference>
<keyword evidence="2" id="KW-1185">Reference proteome</keyword>
<dbReference type="Pfam" id="PF19669">
    <property type="entry name" value="DUF6172"/>
    <property type="match status" value="1"/>
</dbReference>
<evidence type="ECO:0000313" key="1">
    <source>
        <dbReference type="EMBL" id="QQL45128.1"/>
    </source>
</evidence>
<sequence>MKKTFPLTNPRHQPARVIERIKKDVRSYVKRERAKELPEGVDFWDFACKVGATADEAVAKHIEEVVKGIDEVAATGAEQVYIELLRKPGVRKKRD</sequence>
<gene>
    <name evidence="1" type="ORF">G3M56_000645</name>
</gene>
<dbReference type="Proteomes" id="UP000475117">
    <property type="component" value="Chromosome"/>
</dbReference>
<dbReference type="InterPro" id="IPR046170">
    <property type="entry name" value="DUF6172"/>
</dbReference>
<dbReference type="KEGG" id="soa:G3M56_000645"/>
<dbReference type="RefSeq" id="WP_164364969.1">
    <property type="nucleotide sequence ID" value="NZ_CP066776.1"/>
</dbReference>
<evidence type="ECO:0000313" key="2">
    <source>
        <dbReference type="Proteomes" id="UP000475117"/>
    </source>
</evidence>
<name>A0A6B3LDH1_9BACT</name>
<protein>
    <submittedName>
        <fullName evidence="1">Uncharacterized protein</fullName>
    </submittedName>
</protein>
<organism evidence="1 2">
    <name type="scientific">Sulfuriroseicoccus oceanibius</name>
    <dbReference type="NCBI Taxonomy" id="2707525"/>
    <lineage>
        <taxon>Bacteria</taxon>
        <taxon>Pseudomonadati</taxon>
        <taxon>Verrucomicrobiota</taxon>
        <taxon>Verrucomicrobiia</taxon>
        <taxon>Verrucomicrobiales</taxon>
        <taxon>Verrucomicrobiaceae</taxon>
        <taxon>Sulfuriroseicoccus</taxon>
    </lineage>
</organism>
<accession>A0A6B3LDH1</accession>
<dbReference type="EMBL" id="CP066776">
    <property type="protein sequence ID" value="QQL45128.1"/>
    <property type="molecule type" value="Genomic_DNA"/>
</dbReference>
<proteinExistence type="predicted"/>